<dbReference type="EMBL" id="JAMPKM010000019">
    <property type="protein sequence ID" value="MEP0820024.1"/>
    <property type="molecule type" value="Genomic_DNA"/>
</dbReference>
<gene>
    <name evidence="1" type="ORF">NC998_23240</name>
</gene>
<reference evidence="1 2" key="1">
    <citation type="submission" date="2022-04" db="EMBL/GenBank/DDBJ databases">
        <title>Positive selection, recombination, and allopatry shape intraspecific diversity of widespread and dominant cyanobacteria.</title>
        <authorList>
            <person name="Wei J."/>
            <person name="Shu W."/>
            <person name="Hu C."/>
        </authorList>
    </citation>
    <scope>NUCLEOTIDE SEQUENCE [LARGE SCALE GENOMIC DNA]</scope>
    <source>
        <strain evidence="1 2">GB2-A4</strain>
    </source>
</reference>
<proteinExistence type="predicted"/>
<comment type="caution">
    <text evidence="1">The sequence shown here is derived from an EMBL/GenBank/DDBJ whole genome shotgun (WGS) entry which is preliminary data.</text>
</comment>
<protein>
    <submittedName>
        <fullName evidence="1">Uncharacterized protein</fullName>
    </submittedName>
</protein>
<dbReference type="RefSeq" id="WP_242016954.1">
    <property type="nucleotide sequence ID" value="NZ_JAMPKM010000019.1"/>
</dbReference>
<dbReference type="Proteomes" id="UP001464891">
    <property type="component" value="Unassembled WGS sequence"/>
</dbReference>
<organism evidence="1 2">
    <name type="scientific">Trichocoleus desertorum GB2-A4</name>
    <dbReference type="NCBI Taxonomy" id="2933944"/>
    <lineage>
        <taxon>Bacteria</taxon>
        <taxon>Bacillati</taxon>
        <taxon>Cyanobacteriota</taxon>
        <taxon>Cyanophyceae</taxon>
        <taxon>Leptolyngbyales</taxon>
        <taxon>Trichocoleusaceae</taxon>
        <taxon>Trichocoleus</taxon>
    </lineage>
</organism>
<sequence>MINFDSRSKLIAEGRSVDKTVSSLKPELLDQWFPVQQQQHYVSQWMGIGRVGLTKRRAECLVQLWAYLFLKQQFQLGQMPKASLTALGSLEGLVPCTHREAAELFYSKTERGSDRAAGMMIDRLAALGLIEKKFDGHTICIGIRPLPSPPPPKDPSLPEVLPDAFNPRTDTIPIANLLARNYSWMDKDPSAIAPQKIAKILRCWAQQYPKGMRVLRRCDNLTAVGINILFPVASESEVNFFLPPTKSLYLTTSTEVDPFKIATPGDPDCTSIFVRSWMIDPPYMQRQQMYQFLEDGRQTLVAMQEDFPNLCDIYALAIHPIYEELQPAIGFHKTCQAPQSLLYWTYQPVDRYLALDLKQAVANLKLDLFPSDR</sequence>
<evidence type="ECO:0000313" key="2">
    <source>
        <dbReference type="Proteomes" id="UP001464891"/>
    </source>
</evidence>
<evidence type="ECO:0000313" key="1">
    <source>
        <dbReference type="EMBL" id="MEP0820024.1"/>
    </source>
</evidence>
<name>A0ABV0JEE4_9CYAN</name>
<accession>A0ABV0JEE4</accession>
<keyword evidence="2" id="KW-1185">Reference proteome</keyword>